<proteinExistence type="predicted"/>
<dbReference type="PANTHER" id="PTHR33408:SF2">
    <property type="entry name" value="TRANSPOSASE DDE DOMAIN-CONTAINING PROTEIN"/>
    <property type="match status" value="1"/>
</dbReference>
<accession>A0A3B0Z3R7</accession>
<sequence>AIHNESPIDAYVATNKGEKSHKDLLDESDRKLVKADFDYDENKDHFTCPGGQQLKLIREGKDGTKTYQGRSETCNACPYQARCCQSKKGEARIIKTDDKEPLRQQMNVKMEQAESKEIYKKRKVIVEPVFGQIKNRGFRGFSLRGKEKVAGEFSLVCATHNIKKIVSSVVKGLIRPAHWEMNVNPA</sequence>
<dbReference type="AlphaFoldDB" id="A0A3B0Z3R7"/>
<dbReference type="EMBL" id="UOFO01000135">
    <property type="protein sequence ID" value="VAW87908.1"/>
    <property type="molecule type" value="Genomic_DNA"/>
</dbReference>
<organism evidence="2">
    <name type="scientific">hydrothermal vent metagenome</name>
    <dbReference type="NCBI Taxonomy" id="652676"/>
    <lineage>
        <taxon>unclassified sequences</taxon>
        <taxon>metagenomes</taxon>
        <taxon>ecological metagenomes</taxon>
    </lineage>
</organism>
<evidence type="ECO:0000259" key="1">
    <source>
        <dbReference type="Pfam" id="PF13751"/>
    </source>
</evidence>
<feature type="domain" description="Transposase DDE" evidence="1">
    <location>
        <begin position="47"/>
        <end position="165"/>
    </location>
</feature>
<feature type="non-terminal residue" evidence="2">
    <location>
        <position position="1"/>
    </location>
</feature>
<dbReference type="Pfam" id="PF13751">
    <property type="entry name" value="DDE_Tnp_1_6"/>
    <property type="match status" value="1"/>
</dbReference>
<evidence type="ECO:0000313" key="2">
    <source>
        <dbReference type="EMBL" id="VAW87908.1"/>
    </source>
</evidence>
<dbReference type="PANTHER" id="PTHR33408">
    <property type="entry name" value="TRANSPOSASE"/>
    <property type="match status" value="1"/>
</dbReference>
<dbReference type="InterPro" id="IPR025668">
    <property type="entry name" value="Tnp_DDE_dom"/>
</dbReference>
<gene>
    <name evidence="2" type="ORF">MNBD_GAMMA16-641</name>
</gene>
<protein>
    <submittedName>
        <fullName evidence="2">Transposase, IS4 family</fullName>
    </submittedName>
</protein>
<name>A0A3B0Z3R7_9ZZZZ</name>
<reference evidence="2" key="1">
    <citation type="submission" date="2018-06" db="EMBL/GenBank/DDBJ databases">
        <authorList>
            <person name="Zhirakovskaya E."/>
        </authorList>
    </citation>
    <scope>NUCLEOTIDE SEQUENCE</scope>
</reference>